<gene>
    <name evidence="3" type="primary">20203414</name>
    <name evidence="2" type="ORF">HELRODRAFT_170916</name>
</gene>
<dbReference type="GeneID" id="20203414"/>
<protein>
    <submittedName>
        <fullName evidence="2 3">Uncharacterized protein</fullName>
    </submittedName>
</protein>
<dbReference type="OrthoDB" id="419709at2759"/>
<evidence type="ECO:0000313" key="4">
    <source>
        <dbReference type="Proteomes" id="UP000015101"/>
    </source>
</evidence>
<evidence type="ECO:0000256" key="1">
    <source>
        <dbReference type="SAM" id="MobiDB-lite"/>
    </source>
</evidence>
<dbReference type="InParanoid" id="T1F3L5"/>
<reference evidence="3" key="3">
    <citation type="submission" date="2015-06" db="UniProtKB">
        <authorList>
            <consortium name="EnsemblMetazoa"/>
        </authorList>
    </citation>
    <scope>IDENTIFICATION</scope>
</reference>
<dbReference type="RefSeq" id="XP_009014981.1">
    <property type="nucleotide sequence ID" value="XM_009016733.1"/>
</dbReference>
<dbReference type="Proteomes" id="UP000015101">
    <property type="component" value="Unassembled WGS sequence"/>
</dbReference>
<dbReference type="EnsemblMetazoa" id="HelroT170916">
    <property type="protein sequence ID" value="HelroP170916"/>
    <property type="gene ID" value="HelroG170916"/>
</dbReference>
<dbReference type="EMBL" id="KB096275">
    <property type="protein sequence ID" value="ESO06885.1"/>
    <property type="molecule type" value="Genomic_DNA"/>
</dbReference>
<dbReference type="OMA" id="YIDRTIN"/>
<sequence>MHAELLLKRNCQKCLFFLLFVLSAFILYGLNERLQNDVWEVIQEILFLPELPKRQQSEEGNTLLKKTFYEKEKEHHTHEGHDHDLEVGFILHESELGEPEFIGHNDNQGDYFNSFLRVDFDESNVEPVFVGSVYPERNIALGCALTTRHEQNLNEENLQFKMPFFRSLLTSFCQTATRGFHYNFYVSHDHSDDFFSTKNAHNIFSKAFYKLINTQCSRTVNVTLHLVECHHSGRPAWAQNDAMMAAYMDEMDYYYRLNDDTVLETTGWTEKFIDELQRFNPPNIGVVGPWFKEGNTNILTHDFVHRTHIDIFGFYYPRVFTDWFADDWITQVYWPERSKKVPGTRVKHTMEKGMRYMVHYEKAKNIEIECSIGKIIIQRYIDRTINGKVEKFWNEDSVGVVSMSLFGNDVSSVYGILRYAQLLPIVFPEWRLRVYTSLTEKSLKVLKIVARKLENFGVEVINLNNSNASKLPPELWKYLIIDDLKVKRFIVRDSDTRPSEREFMALEDWTASNISVPFYCIRDHYSHVNQALPLGLFGGIPKMIKTLLGAPSETFLLNIAKNGLKYMHETLWKKFQMSVFCHDSVSCNDWSGSHPFPALRMGDAYVGRKFDSNDQLMFNENDVDWVDKVSQDPYKPCVILKNTGFSEEAVRSVVSLRPVLWSQDYHITPMMDLKSLLGPIGVKIIDNSLSYHCMMTGTCAKHLKVINSDNGMSLTKALIKKFYQAYKDDSLMNSVSSFVCTLPVSMCELYKPFNKSMIIWASIRYEQSRNEPAKWRSLNRLLGRVDRDKSSVLAANSLYDAKYIEYFTGLKPTLIPNYCAYLTDSYRPIRKQFLVTPIHSTELHDIFYAEFDNSIMKVNADLSIVPLRDMYPQYLYKDLASHKGIIYIPYQVSMISLTEQYRMNIPMFFPSLDLLTSWHLKFQVVRQRTWSGYMLERSNSSNIKGIFSNVPDPNDDFDEDAIRYWLQFADFYQWPHLIYFDSIDDLVNKMLNVDLNEISKRMKVYNNKVKAYIKKAWSDVLINITNVKLNQLKENKIKLDSSTNKKSVTPYHNSDADIDNQATVVPYPTSGSQPIDFTERKRFTPPKNKLKLPSKRNKPTENVIGSEFVETTSDDTTVSHGDEQILERNYQANES</sequence>
<proteinExistence type="predicted"/>
<dbReference type="EMBL" id="AMQM01003699">
    <property type="status" value="NOT_ANNOTATED_CDS"/>
    <property type="molecule type" value="Genomic_DNA"/>
</dbReference>
<dbReference type="KEGG" id="hro:HELRODRAFT_170916"/>
<keyword evidence="4" id="KW-1185">Reference proteome</keyword>
<reference evidence="4" key="1">
    <citation type="submission" date="2012-12" db="EMBL/GenBank/DDBJ databases">
        <authorList>
            <person name="Hellsten U."/>
            <person name="Grimwood J."/>
            <person name="Chapman J.A."/>
            <person name="Shapiro H."/>
            <person name="Aerts A."/>
            <person name="Otillar R.P."/>
            <person name="Terry A.Y."/>
            <person name="Boore J.L."/>
            <person name="Simakov O."/>
            <person name="Marletaz F."/>
            <person name="Cho S.-J."/>
            <person name="Edsinger-Gonzales E."/>
            <person name="Havlak P."/>
            <person name="Kuo D.-H."/>
            <person name="Larsson T."/>
            <person name="Lv J."/>
            <person name="Arendt D."/>
            <person name="Savage R."/>
            <person name="Osoegawa K."/>
            <person name="de Jong P."/>
            <person name="Lindberg D.R."/>
            <person name="Seaver E.C."/>
            <person name="Weisblat D.A."/>
            <person name="Putnam N.H."/>
            <person name="Grigoriev I.V."/>
            <person name="Rokhsar D.S."/>
        </authorList>
    </citation>
    <scope>NUCLEOTIDE SEQUENCE</scope>
</reference>
<accession>T1F3L5</accession>
<dbReference type="eggNOG" id="ENOG502TG2D">
    <property type="taxonomic scope" value="Eukaryota"/>
</dbReference>
<reference evidence="2 4" key="2">
    <citation type="journal article" date="2013" name="Nature">
        <title>Insights into bilaterian evolution from three spiralian genomes.</title>
        <authorList>
            <person name="Simakov O."/>
            <person name="Marletaz F."/>
            <person name="Cho S.J."/>
            <person name="Edsinger-Gonzales E."/>
            <person name="Havlak P."/>
            <person name="Hellsten U."/>
            <person name="Kuo D.H."/>
            <person name="Larsson T."/>
            <person name="Lv J."/>
            <person name="Arendt D."/>
            <person name="Savage R."/>
            <person name="Osoegawa K."/>
            <person name="de Jong P."/>
            <person name="Grimwood J."/>
            <person name="Chapman J.A."/>
            <person name="Shapiro H."/>
            <person name="Aerts A."/>
            <person name="Otillar R.P."/>
            <person name="Terry A.Y."/>
            <person name="Boore J.L."/>
            <person name="Grigoriev I.V."/>
            <person name="Lindberg D.R."/>
            <person name="Seaver E.C."/>
            <person name="Weisblat D.A."/>
            <person name="Putnam N.H."/>
            <person name="Rokhsar D.S."/>
        </authorList>
    </citation>
    <scope>NUCLEOTIDE SEQUENCE</scope>
</reference>
<evidence type="ECO:0000313" key="3">
    <source>
        <dbReference type="EnsemblMetazoa" id="HelroP170916"/>
    </source>
</evidence>
<evidence type="ECO:0000313" key="2">
    <source>
        <dbReference type="EMBL" id="ESO06885.1"/>
    </source>
</evidence>
<dbReference type="InterPro" id="IPR029044">
    <property type="entry name" value="Nucleotide-diphossugar_trans"/>
</dbReference>
<dbReference type="AlphaFoldDB" id="T1F3L5"/>
<feature type="compositionally biased region" description="Polar residues" evidence="1">
    <location>
        <begin position="1109"/>
        <end position="1119"/>
    </location>
</feature>
<name>T1F3L5_HELRO</name>
<organism evidence="3 4">
    <name type="scientific">Helobdella robusta</name>
    <name type="common">Californian leech</name>
    <dbReference type="NCBI Taxonomy" id="6412"/>
    <lineage>
        <taxon>Eukaryota</taxon>
        <taxon>Metazoa</taxon>
        <taxon>Spiralia</taxon>
        <taxon>Lophotrochozoa</taxon>
        <taxon>Annelida</taxon>
        <taxon>Clitellata</taxon>
        <taxon>Hirudinea</taxon>
        <taxon>Rhynchobdellida</taxon>
        <taxon>Glossiphoniidae</taxon>
        <taxon>Helobdella</taxon>
    </lineage>
</organism>
<dbReference type="CTD" id="20203414"/>
<dbReference type="SUPFAM" id="SSF53448">
    <property type="entry name" value="Nucleotide-diphospho-sugar transferases"/>
    <property type="match status" value="1"/>
</dbReference>
<feature type="compositionally biased region" description="Basic residues" evidence="1">
    <location>
        <begin position="1088"/>
        <end position="1097"/>
    </location>
</feature>
<dbReference type="HOGENOM" id="CLU_290887_0_0_1"/>
<feature type="region of interest" description="Disordered" evidence="1">
    <location>
        <begin position="1080"/>
        <end position="1135"/>
    </location>
</feature>